<dbReference type="GeneID" id="93051218"/>
<dbReference type="Pfam" id="PF00232">
    <property type="entry name" value="Glyco_hydro_1"/>
    <property type="match status" value="1"/>
</dbReference>
<evidence type="ECO:0008006" key="7">
    <source>
        <dbReference type="Google" id="ProtNLM"/>
    </source>
</evidence>
<protein>
    <recommendedName>
        <fullName evidence="7">Glycosyl hydrolase, family 1</fullName>
    </recommendedName>
</protein>
<dbReference type="GO" id="GO:0008422">
    <property type="term" value="F:beta-glucosidase activity"/>
    <property type="evidence" value="ECO:0007669"/>
    <property type="project" value="TreeGrafter"/>
</dbReference>
<dbReference type="RefSeq" id="WP_052108370.1">
    <property type="nucleotide sequence ID" value="NZ_CP017696.1"/>
</dbReference>
<dbReference type="GO" id="GO:0005829">
    <property type="term" value="C:cytosol"/>
    <property type="evidence" value="ECO:0007669"/>
    <property type="project" value="TreeGrafter"/>
</dbReference>
<evidence type="ECO:0000256" key="1">
    <source>
        <dbReference type="ARBA" id="ARBA00010838"/>
    </source>
</evidence>
<evidence type="ECO:0000256" key="4">
    <source>
        <dbReference type="RuleBase" id="RU003690"/>
    </source>
</evidence>
<keyword evidence="2" id="KW-0378">Hydrolase</keyword>
<dbReference type="InterPro" id="IPR017853">
    <property type="entry name" value="GH"/>
</dbReference>
<keyword evidence="3" id="KW-0326">Glycosidase</keyword>
<comment type="similarity">
    <text evidence="1 4">Belongs to the glycosyl hydrolase 1 family.</text>
</comment>
<dbReference type="Proteomes" id="UP000224056">
    <property type="component" value="Chromosome"/>
</dbReference>
<reference evidence="5 6" key="1">
    <citation type="submission" date="2016-10" db="EMBL/GenBank/DDBJ databases">
        <title>The whole genome sequencing and assembly of B. asteroides DSM 20089 strain.</title>
        <authorList>
            <person name="Lee Y.-J."/>
            <person name="Park M.-K."/>
            <person name="Yi H."/>
            <person name="Bahn Y.-S."/>
            <person name="Kim J.F."/>
            <person name="Lee D.-W."/>
        </authorList>
    </citation>
    <scope>NUCLEOTIDE SEQUENCE [LARGE SCALE GENOMIC DNA]</scope>
    <source>
        <strain evidence="5 6">DSM 20089</strain>
    </source>
</reference>
<sequence>MQTASNLTGGVPVFVTENGLATDNDARRIDYTHDALVGLKKAMDLGIDVLGYLHWSLLDNYEWGSYDPTFGLISVDRKTFKRTPKPSLTWLGQVARTGTLNVPRP</sequence>
<dbReference type="PANTHER" id="PTHR10353">
    <property type="entry name" value="GLYCOSYL HYDROLASE"/>
    <property type="match status" value="1"/>
</dbReference>
<evidence type="ECO:0000313" key="6">
    <source>
        <dbReference type="Proteomes" id="UP000224056"/>
    </source>
</evidence>
<dbReference type="EMBL" id="CP017696">
    <property type="protein sequence ID" value="ATO41970.1"/>
    <property type="molecule type" value="Genomic_DNA"/>
</dbReference>
<dbReference type="InterPro" id="IPR001360">
    <property type="entry name" value="Glyco_hydro_1"/>
</dbReference>
<evidence type="ECO:0000256" key="2">
    <source>
        <dbReference type="ARBA" id="ARBA00022801"/>
    </source>
</evidence>
<dbReference type="Gene3D" id="3.20.20.80">
    <property type="entry name" value="Glycosidases"/>
    <property type="match status" value="1"/>
</dbReference>
<evidence type="ECO:0000256" key="3">
    <source>
        <dbReference type="ARBA" id="ARBA00023295"/>
    </source>
</evidence>
<gene>
    <name evidence="5" type="ORF">BA20089_07470</name>
</gene>
<accession>A0AAD0ABW5</accession>
<name>A0AAD0ABW5_9BIFI</name>
<dbReference type="PRINTS" id="PR00131">
    <property type="entry name" value="GLHYDRLASE1"/>
</dbReference>
<proteinExistence type="inferred from homology"/>
<evidence type="ECO:0000313" key="5">
    <source>
        <dbReference type="EMBL" id="ATO41970.1"/>
    </source>
</evidence>
<dbReference type="GO" id="GO:0016052">
    <property type="term" value="P:carbohydrate catabolic process"/>
    <property type="evidence" value="ECO:0007669"/>
    <property type="project" value="TreeGrafter"/>
</dbReference>
<dbReference type="AlphaFoldDB" id="A0AAD0ABW5"/>
<organism evidence="5 6">
    <name type="scientific">Bifidobacterium asteroides DSM 20089</name>
    <dbReference type="NCBI Taxonomy" id="1437594"/>
    <lineage>
        <taxon>Bacteria</taxon>
        <taxon>Bacillati</taxon>
        <taxon>Actinomycetota</taxon>
        <taxon>Actinomycetes</taxon>
        <taxon>Bifidobacteriales</taxon>
        <taxon>Bifidobacteriaceae</taxon>
        <taxon>Bifidobacterium</taxon>
    </lineage>
</organism>
<dbReference type="PANTHER" id="PTHR10353:SF36">
    <property type="entry name" value="LP05116P"/>
    <property type="match status" value="1"/>
</dbReference>
<dbReference type="SUPFAM" id="SSF51445">
    <property type="entry name" value="(Trans)glycosidases"/>
    <property type="match status" value="1"/>
</dbReference>